<evidence type="ECO:0000313" key="1">
    <source>
        <dbReference type="EMBL" id="MEV5510851.1"/>
    </source>
</evidence>
<dbReference type="RefSeq" id="WP_206608428.1">
    <property type="nucleotide sequence ID" value="NZ_JBFAUK010000041.1"/>
</dbReference>
<organism evidence="1 2">
    <name type="scientific">Streptomyces orinoci</name>
    <name type="common">Streptoverticillium orinoci</name>
    <dbReference type="NCBI Taxonomy" id="67339"/>
    <lineage>
        <taxon>Bacteria</taxon>
        <taxon>Bacillati</taxon>
        <taxon>Actinomycetota</taxon>
        <taxon>Actinomycetes</taxon>
        <taxon>Kitasatosporales</taxon>
        <taxon>Streptomycetaceae</taxon>
        <taxon>Streptomyces</taxon>
    </lineage>
</organism>
<gene>
    <name evidence="1" type="ORF">AB0L16_31255</name>
</gene>
<proteinExistence type="predicted"/>
<sequence>MPLLFQRDIGTEHRAFTPTALRKLLINALAATGLTDAPANRSSSPRTTSAGSS</sequence>
<dbReference type="Proteomes" id="UP001552594">
    <property type="component" value="Unassembled WGS sequence"/>
</dbReference>
<comment type="caution">
    <text evidence="1">The sequence shown here is derived from an EMBL/GenBank/DDBJ whole genome shotgun (WGS) entry which is preliminary data.</text>
</comment>
<name>A0ABV3K6S9_STRON</name>
<evidence type="ECO:0000313" key="2">
    <source>
        <dbReference type="Proteomes" id="UP001552594"/>
    </source>
</evidence>
<dbReference type="EMBL" id="JBFAUK010000041">
    <property type="protein sequence ID" value="MEV5510851.1"/>
    <property type="molecule type" value="Genomic_DNA"/>
</dbReference>
<protein>
    <submittedName>
        <fullName evidence="1">Uncharacterized protein</fullName>
    </submittedName>
</protein>
<accession>A0ABV3K6S9</accession>
<keyword evidence="2" id="KW-1185">Reference proteome</keyword>
<reference evidence="1 2" key="1">
    <citation type="submission" date="2024-06" db="EMBL/GenBank/DDBJ databases">
        <title>The Natural Products Discovery Center: Release of the First 8490 Sequenced Strains for Exploring Actinobacteria Biosynthetic Diversity.</title>
        <authorList>
            <person name="Kalkreuter E."/>
            <person name="Kautsar S.A."/>
            <person name="Yang D."/>
            <person name="Bader C.D."/>
            <person name="Teijaro C.N."/>
            <person name="Fluegel L."/>
            <person name="Davis C.M."/>
            <person name="Simpson J.R."/>
            <person name="Lauterbach L."/>
            <person name="Steele A.D."/>
            <person name="Gui C."/>
            <person name="Meng S."/>
            <person name="Li G."/>
            <person name="Viehrig K."/>
            <person name="Ye F."/>
            <person name="Su P."/>
            <person name="Kiefer A.F."/>
            <person name="Nichols A."/>
            <person name="Cepeda A.J."/>
            <person name="Yan W."/>
            <person name="Fan B."/>
            <person name="Jiang Y."/>
            <person name="Adhikari A."/>
            <person name="Zheng C.-J."/>
            <person name="Schuster L."/>
            <person name="Cowan T.M."/>
            <person name="Smanski M.J."/>
            <person name="Chevrette M.G."/>
            <person name="De Carvalho L.P.S."/>
            <person name="Shen B."/>
        </authorList>
    </citation>
    <scope>NUCLEOTIDE SEQUENCE [LARGE SCALE GENOMIC DNA]</scope>
    <source>
        <strain evidence="1 2">NPDC052347</strain>
    </source>
</reference>